<evidence type="ECO:0000256" key="4">
    <source>
        <dbReference type="ARBA" id="ARBA00023015"/>
    </source>
</evidence>
<dbReference type="GO" id="GO:0005829">
    <property type="term" value="C:cytosol"/>
    <property type="evidence" value="ECO:0007669"/>
    <property type="project" value="TreeGrafter"/>
</dbReference>
<dbReference type="Gene3D" id="1.10.940.10">
    <property type="entry name" value="NusB-like"/>
    <property type="match status" value="1"/>
</dbReference>
<dbReference type="Proteomes" id="UP000176614">
    <property type="component" value="Unassembled WGS sequence"/>
</dbReference>
<dbReference type="AlphaFoldDB" id="A0A1F4W328"/>
<dbReference type="PANTHER" id="PTHR11078:SF3">
    <property type="entry name" value="ANTITERMINATION NUSB DOMAIN-CONTAINING PROTEIN"/>
    <property type="match status" value="1"/>
</dbReference>
<dbReference type="InterPro" id="IPR035926">
    <property type="entry name" value="NusB-like_sf"/>
</dbReference>
<dbReference type="SUPFAM" id="SSF48013">
    <property type="entry name" value="NusB-like"/>
    <property type="match status" value="1"/>
</dbReference>
<comment type="caution">
    <text evidence="8">The sequence shown here is derived from an EMBL/GenBank/DDBJ whole genome shotgun (WGS) entry which is preliminary data.</text>
</comment>
<evidence type="ECO:0000256" key="5">
    <source>
        <dbReference type="ARBA" id="ARBA00023163"/>
    </source>
</evidence>
<dbReference type="PANTHER" id="PTHR11078">
    <property type="entry name" value="N UTILIZATION SUBSTANCE PROTEIN B-RELATED"/>
    <property type="match status" value="1"/>
</dbReference>
<dbReference type="GO" id="GO:0031564">
    <property type="term" value="P:transcription antitermination"/>
    <property type="evidence" value="ECO:0007669"/>
    <property type="project" value="UniProtKB-KW"/>
</dbReference>
<evidence type="ECO:0000313" key="9">
    <source>
        <dbReference type="Proteomes" id="UP000176614"/>
    </source>
</evidence>
<comment type="function">
    <text evidence="6">Involved in transcription antitermination. Required for transcription of ribosomal RNA (rRNA) genes. Binds specifically to the boxA antiterminator sequence of the ribosomal RNA (rrn) operons.</text>
</comment>
<evidence type="ECO:0000313" key="8">
    <source>
        <dbReference type="EMBL" id="OGC63443.1"/>
    </source>
</evidence>
<gene>
    <name evidence="6" type="primary">nusB</name>
    <name evidence="8" type="ORF">A2264_01805</name>
</gene>
<dbReference type="EMBL" id="MEVT01000006">
    <property type="protein sequence ID" value="OGC63443.1"/>
    <property type="molecule type" value="Genomic_DNA"/>
</dbReference>
<evidence type="ECO:0000259" key="7">
    <source>
        <dbReference type="Pfam" id="PF01029"/>
    </source>
</evidence>
<dbReference type="NCBIfam" id="TIGR01951">
    <property type="entry name" value="nusB"/>
    <property type="match status" value="1"/>
</dbReference>
<sequence length="151" mass="16889">MKTATDPRHTARKLSLSAIFCWLFSDPDTDQCVVLSEELLGSKETTTDSELIDFIISGVQRNRTKIDHIIEESAPEWPLDKISKVDLVILRIAVFELLYGNKAPVKVIIDEAIELAKEFGNDTSSKFINGVLGFVVANYIETADKEDSKNE</sequence>
<keyword evidence="3 6" id="KW-0694">RNA-binding</keyword>
<keyword evidence="5 6" id="KW-0804">Transcription</keyword>
<evidence type="ECO:0000256" key="1">
    <source>
        <dbReference type="ARBA" id="ARBA00005952"/>
    </source>
</evidence>
<reference evidence="8 9" key="1">
    <citation type="journal article" date="2016" name="Nat. Commun.">
        <title>Thousands of microbial genomes shed light on interconnected biogeochemical processes in an aquifer system.</title>
        <authorList>
            <person name="Anantharaman K."/>
            <person name="Brown C.T."/>
            <person name="Hug L.A."/>
            <person name="Sharon I."/>
            <person name="Castelle C.J."/>
            <person name="Probst A.J."/>
            <person name="Thomas B.C."/>
            <person name="Singh A."/>
            <person name="Wilkins M.J."/>
            <person name="Karaoz U."/>
            <person name="Brodie E.L."/>
            <person name="Williams K.H."/>
            <person name="Hubbard S.S."/>
            <person name="Banfield J.F."/>
        </authorList>
    </citation>
    <scope>NUCLEOTIDE SEQUENCE [LARGE SCALE GENOMIC DNA]</scope>
</reference>
<dbReference type="GO" id="GO:0006353">
    <property type="term" value="P:DNA-templated transcription termination"/>
    <property type="evidence" value="ECO:0007669"/>
    <property type="project" value="UniProtKB-UniRule"/>
</dbReference>
<feature type="domain" description="NusB/RsmB/TIM44" evidence="7">
    <location>
        <begin position="9"/>
        <end position="133"/>
    </location>
</feature>
<dbReference type="GO" id="GO:0003723">
    <property type="term" value="F:RNA binding"/>
    <property type="evidence" value="ECO:0007669"/>
    <property type="project" value="UniProtKB-UniRule"/>
</dbReference>
<accession>A0A1F4W328</accession>
<dbReference type="InterPro" id="IPR011605">
    <property type="entry name" value="NusB_fam"/>
</dbReference>
<dbReference type="Pfam" id="PF01029">
    <property type="entry name" value="NusB"/>
    <property type="match status" value="1"/>
</dbReference>
<evidence type="ECO:0000256" key="6">
    <source>
        <dbReference type="HAMAP-Rule" id="MF_00073"/>
    </source>
</evidence>
<dbReference type="InterPro" id="IPR006027">
    <property type="entry name" value="NusB_RsmB_TIM44"/>
</dbReference>
<keyword evidence="4 6" id="KW-0805">Transcription regulation</keyword>
<organism evidence="8 9">
    <name type="scientific">candidate division WWE3 bacterium RIFOXYA2_FULL_46_9</name>
    <dbReference type="NCBI Taxonomy" id="1802636"/>
    <lineage>
        <taxon>Bacteria</taxon>
        <taxon>Katanobacteria</taxon>
    </lineage>
</organism>
<protein>
    <recommendedName>
        <fullName evidence="6">Transcription antitermination protein NusB</fullName>
    </recommendedName>
    <alternativeName>
        <fullName evidence="6">Antitermination factor NusB</fullName>
    </alternativeName>
</protein>
<comment type="similarity">
    <text evidence="1 6">Belongs to the NusB family.</text>
</comment>
<evidence type="ECO:0000256" key="2">
    <source>
        <dbReference type="ARBA" id="ARBA00022814"/>
    </source>
</evidence>
<proteinExistence type="inferred from homology"/>
<evidence type="ECO:0000256" key="3">
    <source>
        <dbReference type="ARBA" id="ARBA00022884"/>
    </source>
</evidence>
<keyword evidence="2 6" id="KW-0889">Transcription antitermination</keyword>
<name>A0A1F4W328_UNCKA</name>
<dbReference type="HAMAP" id="MF_00073">
    <property type="entry name" value="NusB"/>
    <property type="match status" value="1"/>
</dbReference>